<name>A0A7J6XRK7_TRYCR</name>
<comment type="caution">
    <text evidence="3">The sequence shown here is derived from an EMBL/GenBank/DDBJ whole genome shotgun (WGS) entry which is preliminary data.</text>
</comment>
<feature type="region of interest" description="Disordered" evidence="1">
    <location>
        <begin position="27"/>
        <end position="263"/>
    </location>
</feature>
<accession>A0A7J6XRK7</accession>
<feature type="signal peptide" evidence="2">
    <location>
        <begin position="1"/>
        <end position="26"/>
    </location>
</feature>
<evidence type="ECO:0000256" key="1">
    <source>
        <dbReference type="SAM" id="MobiDB-lite"/>
    </source>
</evidence>
<proteinExistence type="predicted"/>
<evidence type="ECO:0000256" key="2">
    <source>
        <dbReference type="SAM" id="SignalP"/>
    </source>
</evidence>
<reference evidence="3 4" key="1">
    <citation type="journal article" date="2019" name="Genome Biol. Evol.">
        <title>Nanopore Sequencing Significantly Improves Genome Assembly of the Protozoan Parasite Trypanosoma cruzi.</title>
        <authorList>
            <person name="Diaz-Viraque F."/>
            <person name="Pita S."/>
            <person name="Greif G."/>
            <person name="de Souza R.C.M."/>
            <person name="Iraola G."/>
            <person name="Robello C."/>
        </authorList>
    </citation>
    <scope>NUCLEOTIDE SEQUENCE [LARGE SCALE GENOMIC DNA]</scope>
    <source>
        <strain evidence="3 4">Berenice</strain>
    </source>
</reference>
<evidence type="ECO:0000313" key="4">
    <source>
        <dbReference type="Proteomes" id="UP000583944"/>
    </source>
</evidence>
<dbReference type="EMBL" id="JABDHM010000203">
    <property type="protein sequence ID" value="KAF5216458.1"/>
    <property type="molecule type" value="Genomic_DNA"/>
</dbReference>
<gene>
    <name evidence="3" type="ORF">ECC02_010785</name>
</gene>
<sequence>MAMMTGRVLLVCALFVLWCAAGGGGAEMNEEETAGLGSAEHLLESEAPEKSPEGTQDLKGAVPGVVETVPSTTTRKDEEEDDDDDKGTEDEEEKPIGKQGDQEVTVTSYPNSGEKNSRGNEQQTRQSIVSAGDIPHSGSQESNANPTQTKIEKKNETDENTSAVESPLKTVNREQTLPAGIAGGNPSPAQEEGLDSREQDGEDTTSEDKKNVPPPDTAATSQGHQDEGSEGTGEDTKATTVTANTTDTTNTQNSDSSTAVSHTTSPLLLLLLVTCAAAAAVVAA</sequence>
<organism evidence="3 4">
    <name type="scientific">Trypanosoma cruzi</name>
    <dbReference type="NCBI Taxonomy" id="5693"/>
    <lineage>
        <taxon>Eukaryota</taxon>
        <taxon>Discoba</taxon>
        <taxon>Euglenozoa</taxon>
        <taxon>Kinetoplastea</taxon>
        <taxon>Metakinetoplastina</taxon>
        <taxon>Trypanosomatida</taxon>
        <taxon>Trypanosomatidae</taxon>
        <taxon>Trypanosoma</taxon>
        <taxon>Schizotrypanum</taxon>
    </lineage>
</organism>
<dbReference type="Proteomes" id="UP000583944">
    <property type="component" value="Unassembled WGS sequence"/>
</dbReference>
<feature type="compositionally biased region" description="Polar residues" evidence="1">
    <location>
        <begin position="102"/>
        <end position="129"/>
    </location>
</feature>
<keyword evidence="2" id="KW-0732">Signal</keyword>
<feature type="compositionally biased region" description="Acidic residues" evidence="1">
    <location>
        <begin position="78"/>
        <end position="93"/>
    </location>
</feature>
<dbReference type="AlphaFoldDB" id="A0A7J6XRK7"/>
<protein>
    <submittedName>
        <fullName evidence="3">Mucin-associated surface protein (MASP) subgroup S002</fullName>
    </submittedName>
</protein>
<dbReference type="VEuPathDB" id="TriTrypDB:ECC02_010785"/>
<feature type="compositionally biased region" description="Polar residues" evidence="1">
    <location>
        <begin position="137"/>
        <end position="149"/>
    </location>
</feature>
<feature type="compositionally biased region" description="Low complexity" evidence="1">
    <location>
        <begin position="238"/>
        <end position="259"/>
    </location>
</feature>
<feature type="compositionally biased region" description="Basic and acidic residues" evidence="1">
    <location>
        <begin position="41"/>
        <end position="52"/>
    </location>
</feature>
<evidence type="ECO:0000313" key="3">
    <source>
        <dbReference type="EMBL" id="KAF5216458.1"/>
    </source>
</evidence>
<feature type="chain" id="PRO_5029583746" evidence="2">
    <location>
        <begin position="27"/>
        <end position="284"/>
    </location>
</feature>